<dbReference type="Gene3D" id="1.10.10.60">
    <property type="entry name" value="Homeodomain-like"/>
    <property type="match status" value="1"/>
</dbReference>
<reference evidence="5 6" key="1">
    <citation type="submission" date="2022-04" db="EMBL/GenBank/DDBJ databases">
        <authorList>
            <person name="Huq M.A."/>
        </authorList>
    </citation>
    <scope>NUCLEOTIDE SEQUENCE [LARGE SCALE GENOMIC DNA]</scope>
    <source>
        <strain evidence="5 6">MAH-33</strain>
    </source>
</reference>
<dbReference type="InterPro" id="IPR032687">
    <property type="entry name" value="AraC-type_N"/>
</dbReference>
<organism evidence="5 6">
    <name type="scientific">Sphingobium agri</name>
    <dbReference type="NCBI Taxonomy" id="2933566"/>
    <lineage>
        <taxon>Bacteria</taxon>
        <taxon>Pseudomonadati</taxon>
        <taxon>Pseudomonadota</taxon>
        <taxon>Alphaproteobacteria</taxon>
        <taxon>Sphingomonadales</taxon>
        <taxon>Sphingomonadaceae</taxon>
        <taxon>Sphingobium</taxon>
    </lineage>
</organism>
<dbReference type="Proteomes" id="UP001203512">
    <property type="component" value="Unassembled WGS sequence"/>
</dbReference>
<evidence type="ECO:0000259" key="4">
    <source>
        <dbReference type="PROSITE" id="PS01124"/>
    </source>
</evidence>
<dbReference type="PANTHER" id="PTHR47894:SF1">
    <property type="entry name" value="HTH-TYPE TRANSCRIPTIONAL REGULATOR VQSM"/>
    <property type="match status" value="1"/>
</dbReference>
<dbReference type="Pfam" id="PF12625">
    <property type="entry name" value="Arabinose_bd"/>
    <property type="match status" value="1"/>
</dbReference>
<dbReference type="SMART" id="SM00342">
    <property type="entry name" value="HTH_ARAC"/>
    <property type="match status" value="1"/>
</dbReference>
<sequence>MARLLKLIAGRRGNAAGVLRTNGFYEPLERFLVSTLPELDIADLQKLSSRASVELSDMQAAAAGRPPFRGGDWRLLFYCLVGSRTLREAIMRTEELLLAIDGRMGSMTLKRSGGKAVLSYTGARSGDEEMDFIVTLHGQLMFHSIFSWLIGKPLEGIVALDFPESAVRYLDVELLPFNLLLGADQLEMRFAASMLDQPVIRTMSDCEALPTLNFLFGLRVGEDPLEIVRRSRHFMALALRDRRKLPSLEELARHLAMAPMTLRRRLHSAGTSFRAIRDELRHEMAIDMLTNSRMSIEDIAERLDLCDSDALRRAFRGWTGMAPTEFRRRLAQAKTG</sequence>
<evidence type="ECO:0000256" key="2">
    <source>
        <dbReference type="ARBA" id="ARBA00023125"/>
    </source>
</evidence>
<name>A0ABT0DSS4_9SPHN</name>
<evidence type="ECO:0000313" key="6">
    <source>
        <dbReference type="Proteomes" id="UP001203512"/>
    </source>
</evidence>
<accession>A0ABT0DSS4</accession>
<keyword evidence="2" id="KW-0238">DNA-binding</keyword>
<dbReference type="InterPro" id="IPR018060">
    <property type="entry name" value="HTH_AraC"/>
</dbReference>
<dbReference type="Pfam" id="PF12833">
    <property type="entry name" value="HTH_18"/>
    <property type="match status" value="1"/>
</dbReference>
<evidence type="ECO:0000313" key="5">
    <source>
        <dbReference type="EMBL" id="MCK0530160.1"/>
    </source>
</evidence>
<gene>
    <name evidence="5" type="ORF">MU848_01015</name>
</gene>
<dbReference type="EMBL" id="JALKHS010000003">
    <property type="protein sequence ID" value="MCK0530160.1"/>
    <property type="molecule type" value="Genomic_DNA"/>
</dbReference>
<feature type="domain" description="HTH araC/xylS-type" evidence="4">
    <location>
        <begin position="229"/>
        <end position="329"/>
    </location>
</feature>
<evidence type="ECO:0000256" key="3">
    <source>
        <dbReference type="ARBA" id="ARBA00023163"/>
    </source>
</evidence>
<keyword evidence="1" id="KW-0805">Transcription regulation</keyword>
<proteinExistence type="predicted"/>
<evidence type="ECO:0000256" key="1">
    <source>
        <dbReference type="ARBA" id="ARBA00023015"/>
    </source>
</evidence>
<protein>
    <submittedName>
        <fullName evidence="5">AraC family transcriptional regulator</fullName>
    </submittedName>
</protein>
<comment type="caution">
    <text evidence="5">The sequence shown here is derived from an EMBL/GenBank/DDBJ whole genome shotgun (WGS) entry which is preliminary data.</text>
</comment>
<keyword evidence="3" id="KW-0804">Transcription</keyword>
<dbReference type="PROSITE" id="PS01124">
    <property type="entry name" value="HTH_ARAC_FAMILY_2"/>
    <property type="match status" value="1"/>
</dbReference>
<keyword evidence="6" id="KW-1185">Reference proteome</keyword>
<dbReference type="PANTHER" id="PTHR47894">
    <property type="entry name" value="HTH-TYPE TRANSCRIPTIONAL REGULATOR GADX"/>
    <property type="match status" value="1"/>
</dbReference>
<dbReference type="SUPFAM" id="SSF46689">
    <property type="entry name" value="Homeodomain-like"/>
    <property type="match status" value="1"/>
</dbReference>
<dbReference type="InterPro" id="IPR009057">
    <property type="entry name" value="Homeodomain-like_sf"/>
</dbReference>